<protein>
    <recommendedName>
        <fullName evidence="1">Pyridoxamine 5'-phosphate oxidase N-terminal domain-containing protein</fullName>
    </recommendedName>
</protein>
<proteinExistence type="predicted"/>
<organism evidence="2 3">
    <name type="scientific">Planosporangium thailandense</name>
    <dbReference type="NCBI Taxonomy" id="765197"/>
    <lineage>
        <taxon>Bacteria</taxon>
        <taxon>Bacillati</taxon>
        <taxon>Actinomycetota</taxon>
        <taxon>Actinomycetes</taxon>
        <taxon>Micromonosporales</taxon>
        <taxon>Micromonosporaceae</taxon>
        <taxon>Planosporangium</taxon>
    </lineage>
</organism>
<feature type="domain" description="Pyridoxamine 5'-phosphate oxidase N-terminal" evidence="1">
    <location>
        <begin position="47"/>
        <end position="174"/>
    </location>
</feature>
<sequence>MYSDQRSVVDRTNTWPGSAGEHLLQERYGTAERAHRFYSQQVLDHLNERMREFVAEQEMMFVATSDANGECDNTFRAGPAGFVRVLDDDLLTWPEYRGNGVLASLGNISENPHVGLLFVDFVRHVIGLHVNGRATVVDDAEMRAQCPDLEVDDVPGRRPERWVLVEIEEAYIHCAKHIPRMTKVPRERVWGTDDTRRKGGDFFAASQEARPWTVETPARRLPLPRPQPANVGAAARMAEAAEAVRMAEADWTAEVARVARTAEAARIAEGARTEVQ</sequence>
<dbReference type="Gene3D" id="2.30.110.10">
    <property type="entry name" value="Electron Transport, Fmn-binding Protein, Chain A"/>
    <property type="match status" value="1"/>
</dbReference>
<dbReference type="Pfam" id="PF01243">
    <property type="entry name" value="PNPOx_N"/>
    <property type="match status" value="1"/>
</dbReference>
<dbReference type="InterPro" id="IPR012349">
    <property type="entry name" value="Split_barrel_FMN-bd"/>
</dbReference>
<dbReference type="PANTHER" id="PTHR42815">
    <property type="entry name" value="FAD-BINDING, PUTATIVE (AFU_ORTHOLOGUE AFUA_6G07600)-RELATED"/>
    <property type="match status" value="1"/>
</dbReference>
<dbReference type="EMBL" id="JAATVY010000002">
    <property type="protein sequence ID" value="NJC69118.1"/>
    <property type="molecule type" value="Genomic_DNA"/>
</dbReference>
<gene>
    <name evidence="2" type="ORF">HC031_05180</name>
</gene>
<dbReference type="Proteomes" id="UP000722989">
    <property type="component" value="Unassembled WGS sequence"/>
</dbReference>
<evidence type="ECO:0000313" key="3">
    <source>
        <dbReference type="Proteomes" id="UP000722989"/>
    </source>
</evidence>
<comment type="caution">
    <text evidence="2">The sequence shown here is derived from an EMBL/GenBank/DDBJ whole genome shotgun (WGS) entry which is preliminary data.</text>
</comment>
<accession>A0ABX0XT11</accession>
<name>A0ABX0XT11_9ACTN</name>
<dbReference type="PANTHER" id="PTHR42815:SF2">
    <property type="entry name" value="FAD-BINDING, PUTATIVE (AFU_ORTHOLOGUE AFUA_6G07600)-RELATED"/>
    <property type="match status" value="1"/>
</dbReference>
<dbReference type="SUPFAM" id="SSF50475">
    <property type="entry name" value="FMN-binding split barrel"/>
    <property type="match status" value="1"/>
</dbReference>
<keyword evidence="3" id="KW-1185">Reference proteome</keyword>
<evidence type="ECO:0000313" key="2">
    <source>
        <dbReference type="EMBL" id="NJC69118.1"/>
    </source>
</evidence>
<dbReference type="InterPro" id="IPR011576">
    <property type="entry name" value="Pyridox_Oxase_N"/>
</dbReference>
<reference evidence="2 3" key="1">
    <citation type="submission" date="2020-03" db="EMBL/GenBank/DDBJ databases">
        <title>WGS of the type strain of Planosporangium spp.</title>
        <authorList>
            <person name="Thawai C."/>
        </authorList>
    </citation>
    <scope>NUCLEOTIDE SEQUENCE [LARGE SCALE GENOMIC DNA]</scope>
    <source>
        <strain evidence="2 3">TBRC 5610</strain>
    </source>
</reference>
<evidence type="ECO:0000259" key="1">
    <source>
        <dbReference type="Pfam" id="PF01243"/>
    </source>
</evidence>